<evidence type="ECO:0000313" key="4">
    <source>
        <dbReference type="EMBL" id="MFK2929475.1"/>
    </source>
</evidence>
<dbReference type="PANTHER" id="PTHR45138:SF9">
    <property type="entry name" value="DIGUANYLATE CYCLASE DGCM-RELATED"/>
    <property type="match status" value="1"/>
</dbReference>
<dbReference type="InterPro" id="IPR029787">
    <property type="entry name" value="Nucleotide_cyclase"/>
</dbReference>
<keyword evidence="5" id="KW-1185">Reference proteome</keyword>
<proteinExistence type="predicted"/>
<dbReference type="Pfam" id="PF00990">
    <property type="entry name" value="GGDEF"/>
    <property type="match status" value="1"/>
</dbReference>
<accession>A0ABW8KC22</accession>
<dbReference type="NCBIfam" id="TIGR00254">
    <property type="entry name" value="GGDEF"/>
    <property type="match status" value="1"/>
</dbReference>
<protein>
    <recommendedName>
        <fullName evidence="1">diguanylate cyclase</fullName>
        <ecNumber evidence="1">2.7.7.65</ecNumber>
    </recommendedName>
</protein>
<comment type="caution">
    <text evidence="4">The sequence shown here is derived from an EMBL/GenBank/DDBJ whole genome shotgun (WGS) entry which is preliminary data.</text>
</comment>
<dbReference type="EMBL" id="JADIKL010000001">
    <property type="protein sequence ID" value="MFK2929475.1"/>
    <property type="molecule type" value="Genomic_DNA"/>
</dbReference>
<comment type="catalytic activity">
    <reaction evidence="2">
        <text>2 GTP = 3',3'-c-di-GMP + 2 diphosphate</text>
        <dbReference type="Rhea" id="RHEA:24898"/>
        <dbReference type="ChEBI" id="CHEBI:33019"/>
        <dbReference type="ChEBI" id="CHEBI:37565"/>
        <dbReference type="ChEBI" id="CHEBI:58805"/>
        <dbReference type="EC" id="2.7.7.65"/>
    </reaction>
</comment>
<dbReference type="EC" id="2.7.7.65" evidence="1"/>
<gene>
    <name evidence="4" type="ORF">ISP14_01610</name>
</gene>
<dbReference type="SUPFAM" id="SSF55073">
    <property type="entry name" value="Nucleotide cyclase"/>
    <property type="match status" value="1"/>
</dbReference>
<dbReference type="RefSeq" id="WP_404535584.1">
    <property type="nucleotide sequence ID" value="NZ_JADIKL010000001.1"/>
</dbReference>
<reference evidence="4 5" key="1">
    <citation type="submission" date="2020-10" db="EMBL/GenBank/DDBJ databases">
        <title>Phylogeny of dyella-like bacteria.</title>
        <authorList>
            <person name="Fu J."/>
        </authorList>
    </citation>
    <scope>NUCLEOTIDE SEQUENCE [LARGE SCALE GENOMIC DNA]</scope>
    <source>
        <strain evidence="4 5">DKC-1</strain>
    </source>
</reference>
<name>A0ABW8KC22_9GAMM</name>
<dbReference type="InterPro" id="IPR000160">
    <property type="entry name" value="GGDEF_dom"/>
</dbReference>
<evidence type="ECO:0000259" key="3">
    <source>
        <dbReference type="PROSITE" id="PS50887"/>
    </source>
</evidence>
<dbReference type="PROSITE" id="PS50887">
    <property type="entry name" value="GGDEF"/>
    <property type="match status" value="1"/>
</dbReference>
<feature type="domain" description="GGDEF" evidence="3">
    <location>
        <begin position="64"/>
        <end position="111"/>
    </location>
</feature>
<evidence type="ECO:0000256" key="1">
    <source>
        <dbReference type="ARBA" id="ARBA00012528"/>
    </source>
</evidence>
<dbReference type="InterPro" id="IPR050469">
    <property type="entry name" value="Diguanylate_Cyclase"/>
</dbReference>
<evidence type="ECO:0000256" key="2">
    <source>
        <dbReference type="ARBA" id="ARBA00034247"/>
    </source>
</evidence>
<dbReference type="Gene3D" id="3.30.70.270">
    <property type="match status" value="1"/>
</dbReference>
<organism evidence="4 5">
    <name type="scientific">Dyella agri</name>
    <dbReference type="NCBI Taxonomy" id="1926869"/>
    <lineage>
        <taxon>Bacteria</taxon>
        <taxon>Pseudomonadati</taxon>
        <taxon>Pseudomonadota</taxon>
        <taxon>Gammaproteobacteria</taxon>
        <taxon>Lysobacterales</taxon>
        <taxon>Rhodanobacteraceae</taxon>
        <taxon>Dyella</taxon>
    </lineage>
</organism>
<dbReference type="PANTHER" id="PTHR45138">
    <property type="entry name" value="REGULATORY COMPONENTS OF SENSORY TRANSDUCTION SYSTEM"/>
    <property type="match status" value="1"/>
</dbReference>
<dbReference type="Proteomes" id="UP001620397">
    <property type="component" value="Unassembled WGS sequence"/>
</dbReference>
<sequence>MADANLSYLLLRVLGFGALRMFRFKRSQLRLAAVPTQWPDRLYNRQHFMGEVERVLHQLEKREGAACVAIIDLDHFRRINDTHGHSMGDEVLCRLVATCEQHLRSVDRGLL</sequence>
<dbReference type="InterPro" id="IPR043128">
    <property type="entry name" value="Rev_trsase/Diguanyl_cyclase"/>
</dbReference>
<evidence type="ECO:0000313" key="5">
    <source>
        <dbReference type="Proteomes" id="UP001620397"/>
    </source>
</evidence>